<feature type="domain" description="BHLH" evidence="3">
    <location>
        <begin position="103"/>
        <end position="182"/>
    </location>
</feature>
<keyword evidence="5" id="KW-1185">Reference proteome</keyword>
<dbReference type="Proteomes" id="UP001197093">
    <property type="component" value="Unassembled WGS sequence"/>
</dbReference>
<feature type="coiled-coil region" evidence="1">
    <location>
        <begin position="172"/>
        <end position="199"/>
    </location>
</feature>
<evidence type="ECO:0000256" key="2">
    <source>
        <dbReference type="SAM" id="MobiDB-lite"/>
    </source>
</evidence>
<dbReference type="AlphaFoldDB" id="A0AAD4F1A6"/>
<dbReference type="InterPro" id="IPR011598">
    <property type="entry name" value="bHLH_dom"/>
</dbReference>
<dbReference type="PANTHER" id="PTHR47336">
    <property type="entry name" value="TRANSCRIPTION FACTOR HMS1-RELATED"/>
    <property type="match status" value="1"/>
</dbReference>
<organism evidence="4 5">
    <name type="scientific">Staphylotrichum longicolle</name>
    <dbReference type="NCBI Taxonomy" id="669026"/>
    <lineage>
        <taxon>Eukaryota</taxon>
        <taxon>Fungi</taxon>
        <taxon>Dikarya</taxon>
        <taxon>Ascomycota</taxon>
        <taxon>Pezizomycotina</taxon>
        <taxon>Sordariomycetes</taxon>
        <taxon>Sordariomycetidae</taxon>
        <taxon>Sordariales</taxon>
        <taxon>Chaetomiaceae</taxon>
        <taxon>Staphylotrichum</taxon>
    </lineage>
</organism>
<dbReference type="SUPFAM" id="SSF47459">
    <property type="entry name" value="HLH, helix-loop-helix DNA-binding domain"/>
    <property type="match status" value="1"/>
</dbReference>
<accession>A0AAD4F1A6</accession>
<evidence type="ECO:0000313" key="4">
    <source>
        <dbReference type="EMBL" id="KAG7291478.1"/>
    </source>
</evidence>
<dbReference type="GO" id="GO:0046983">
    <property type="term" value="F:protein dimerization activity"/>
    <property type="evidence" value="ECO:0007669"/>
    <property type="project" value="InterPro"/>
</dbReference>
<dbReference type="EMBL" id="JAHCVI010000001">
    <property type="protein sequence ID" value="KAG7291478.1"/>
    <property type="molecule type" value="Genomic_DNA"/>
</dbReference>
<dbReference type="InterPro" id="IPR036638">
    <property type="entry name" value="HLH_DNA-bd_sf"/>
</dbReference>
<dbReference type="InterPro" id="IPR052099">
    <property type="entry name" value="Regulatory_TF_Diverse"/>
</dbReference>
<reference evidence="4" key="1">
    <citation type="submission" date="2023-02" db="EMBL/GenBank/DDBJ databases">
        <authorList>
            <person name="Palmer J.M."/>
        </authorList>
    </citation>
    <scope>NUCLEOTIDE SEQUENCE</scope>
    <source>
        <strain evidence="4">FW57</strain>
    </source>
</reference>
<keyword evidence="1" id="KW-0175">Coiled coil</keyword>
<feature type="compositionally biased region" description="Basic residues" evidence="2">
    <location>
        <begin position="59"/>
        <end position="68"/>
    </location>
</feature>
<proteinExistence type="predicted"/>
<sequence length="206" mass="22352">MDLAVPAPLKGPSPFFKQTPQVMLPAVSSKRQPAPATAPLPTPPTSSLTSPTIDATKRYPSRALKRKSISGSSDDEPTVKSSPTSTSRRTSASKSKDPSVLGPKKTAHNMIEKRYRTNLNDKITQLRDAVPSLRLMSQRSKMAEAGAADFDDAEDGLGGLANGAKLNKATILSKATEYILQLERRNHGLETENSALRAAWRGWRWS</sequence>
<feature type="region of interest" description="Disordered" evidence="2">
    <location>
        <begin position="1"/>
        <end position="108"/>
    </location>
</feature>
<dbReference type="PANTHER" id="PTHR47336:SF2">
    <property type="entry name" value="TRANSCRIPTION FACTOR HMS1-RELATED"/>
    <property type="match status" value="1"/>
</dbReference>
<dbReference type="PROSITE" id="PS50888">
    <property type="entry name" value="BHLH"/>
    <property type="match status" value="1"/>
</dbReference>
<feature type="compositionally biased region" description="Low complexity" evidence="2">
    <location>
        <begin position="80"/>
        <end position="93"/>
    </location>
</feature>
<evidence type="ECO:0000256" key="1">
    <source>
        <dbReference type="SAM" id="Coils"/>
    </source>
</evidence>
<gene>
    <name evidence="4" type="ORF">NEMBOFW57_001497</name>
</gene>
<evidence type="ECO:0000259" key="3">
    <source>
        <dbReference type="PROSITE" id="PS50888"/>
    </source>
</evidence>
<dbReference type="Gene3D" id="4.10.280.10">
    <property type="entry name" value="Helix-loop-helix DNA-binding domain"/>
    <property type="match status" value="1"/>
</dbReference>
<dbReference type="Pfam" id="PF00010">
    <property type="entry name" value="HLH"/>
    <property type="match status" value="1"/>
</dbReference>
<evidence type="ECO:0000313" key="5">
    <source>
        <dbReference type="Proteomes" id="UP001197093"/>
    </source>
</evidence>
<name>A0AAD4F1A6_9PEZI</name>
<dbReference type="SMART" id="SM00353">
    <property type="entry name" value="HLH"/>
    <property type="match status" value="1"/>
</dbReference>
<comment type="caution">
    <text evidence="4">The sequence shown here is derived from an EMBL/GenBank/DDBJ whole genome shotgun (WGS) entry which is preliminary data.</text>
</comment>
<protein>
    <recommendedName>
        <fullName evidence="3">BHLH domain-containing protein</fullName>
    </recommendedName>
</protein>